<dbReference type="Gene3D" id="2.60.40.1120">
    <property type="entry name" value="Carboxypeptidase-like, regulatory domain"/>
    <property type="match status" value="2"/>
</dbReference>
<dbReference type="SUPFAM" id="SSF88659">
    <property type="entry name" value="Sigma3 and sigma4 domains of RNA polymerase sigma factors"/>
    <property type="match status" value="1"/>
</dbReference>
<keyword evidence="6" id="KW-0812">Transmembrane</keyword>
<dbReference type="Pfam" id="PF08281">
    <property type="entry name" value="Sigma70_r4_2"/>
    <property type="match status" value="1"/>
</dbReference>
<keyword evidence="6" id="KW-0472">Membrane</keyword>
<dbReference type="InterPro" id="IPR014284">
    <property type="entry name" value="RNA_pol_sigma-70_dom"/>
</dbReference>
<reference evidence="9 10" key="1">
    <citation type="submission" date="2019-08" db="EMBL/GenBank/DDBJ databases">
        <title>Deep-cultivation of Planctomycetes and their phenomic and genomic characterization uncovers novel biology.</title>
        <authorList>
            <person name="Wiegand S."/>
            <person name="Jogler M."/>
            <person name="Boedeker C."/>
            <person name="Pinto D."/>
            <person name="Vollmers J."/>
            <person name="Rivas-Marin E."/>
            <person name="Kohn T."/>
            <person name="Peeters S.H."/>
            <person name="Heuer A."/>
            <person name="Rast P."/>
            <person name="Oberbeckmann S."/>
            <person name="Bunk B."/>
            <person name="Jeske O."/>
            <person name="Meyerdierks A."/>
            <person name="Storesund J.E."/>
            <person name="Kallscheuer N."/>
            <person name="Luecker S."/>
            <person name="Lage O.M."/>
            <person name="Pohl T."/>
            <person name="Merkel B.J."/>
            <person name="Hornburger P."/>
            <person name="Mueller R.-W."/>
            <person name="Bruemmer F."/>
            <person name="Labrenz M."/>
            <person name="Spormann A.M."/>
            <person name="Op den Camp H."/>
            <person name="Overmann J."/>
            <person name="Amann R."/>
            <person name="Jetten M.S.M."/>
            <person name="Mascher T."/>
            <person name="Medema M.H."/>
            <person name="Devos D.P."/>
            <person name="Kaster A.-K."/>
            <person name="Ovreas L."/>
            <person name="Rohde M."/>
            <person name="Galperin M.Y."/>
            <person name="Jogler C."/>
        </authorList>
    </citation>
    <scope>NUCLEOTIDE SEQUENCE [LARGE SCALE GENOMIC DNA]</scope>
    <source>
        <strain evidence="9 10">OJF2</strain>
    </source>
</reference>
<evidence type="ECO:0000313" key="10">
    <source>
        <dbReference type="Proteomes" id="UP000324233"/>
    </source>
</evidence>
<keyword evidence="6" id="KW-1133">Transmembrane helix</keyword>
<keyword evidence="3" id="KW-0731">Sigma factor</keyword>
<dbReference type="AlphaFoldDB" id="A0A5B9WBJ1"/>
<sequence>MKATTESTGALARGLEAVFRGAAGSSEGDLLRRFVASGDEEAFAAIVRRHGPMVLGVCRRILGGGADADDAFQATFLVLLRRARSLQGTDVLGPWLHGVAWRVAARARAGNARRRAEESKAARDEAAGSPPVSPAEAAEVQAILDEEIGRLPEKYRVPVVLCCLEGMSREAAAEHLRWRPGVLRGRLQRGRDRLRDRLVHRGLAPAVAATAVEVIGSPAEAAVSCELLAATVAAVSRDLAVGAVASAVAPTAAATLAGAFLRGQTVARAAVAACVLVAAGLAVASFSALVMAAGPRADEVTSGAEPLPQDAPAEKPRTFEVRVVGPGGKAIPEATVEFQTTPSLGEELVRRGTFVPRNGYGTEMKADGDGVVLVELPRGLKGLEVFVKKRGYGRYFAGWSAEEHQVAIPDRLTADLDPASPLGGVVVDPEGRPVEGAVVRCNLNYKGGPDLARRLGYQQTTRTDREGRWRVDDVPDSVADLSVDVNHPGFRPLLRLIPRGEFGLAGGREPSARLALDRGLTITGRIKDEAGRPIAGAIVRTKFVNDRREARTANDGSYRLEGCEPRMARVVVLARGHATDMKEVRVATNMGPVDFTLRPAVGLKLKILDAAGKPIPRTRIFFQRWRGAYQYFEFDGVNQYADASGEWRWDEAPLDEFAADICPPDGTQLPEQPIPARDAAKVVTFRLPPTLVLTGRVVDAETKQPIRSFRVVPGGRWEANNQLSWSEGEAFPASDGRFEYRPSRPESVTLVRVEADGYASVVSRDVRREEGSVTLRFELSRARGLVGKVLTPKNQAAAGARIAVGVEGSQISIRNGAFDEQSTYCKRASADDVGRFSLPAQAGDFQLIILHPEGFACINSPATWETVRLIRLEPWARLEGTFRIGPRPAPGVPLDLYVPPVRLAGAIKGAPNVFWRHQAVTGPDGRFAFDHALPGRGTVGREITLMADDGAAEATSSCKVGVDLPGGKTTHVDLGGTGRAIVGRLELTAGPGEKPPWNFAEVASTPVPEARADLPSLMATVAMDGRFRIDDVPPGRYRLVARFGPYEAVRRRGLQGLSCARTIDVPAPDGRPVNEVDLGVMKMEKR</sequence>
<feature type="domain" description="RNA polymerase sigma factor 70 region 4 type 2" evidence="8">
    <location>
        <begin position="143"/>
        <end position="194"/>
    </location>
</feature>
<feature type="region of interest" description="Disordered" evidence="5">
    <location>
        <begin position="113"/>
        <end position="134"/>
    </location>
</feature>
<dbReference type="GO" id="GO:0003677">
    <property type="term" value="F:DNA binding"/>
    <property type="evidence" value="ECO:0007669"/>
    <property type="project" value="InterPro"/>
</dbReference>
<keyword evidence="4" id="KW-0804">Transcription</keyword>
<dbReference type="EMBL" id="CP042997">
    <property type="protein sequence ID" value="QEH38048.1"/>
    <property type="molecule type" value="Genomic_DNA"/>
</dbReference>
<name>A0A5B9WBJ1_9BACT</name>
<dbReference type="InterPro" id="IPR013325">
    <property type="entry name" value="RNA_pol_sigma_r2"/>
</dbReference>
<dbReference type="GO" id="GO:0006352">
    <property type="term" value="P:DNA-templated transcription initiation"/>
    <property type="evidence" value="ECO:0007669"/>
    <property type="project" value="InterPro"/>
</dbReference>
<evidence type="ECO:0000256" key="4">
    <source>
        <dbReference type="ARBA" id="ARBA00023163"/>
    </source>
</evidence>
<evidence type="ECO:0000256" key="1">
    <source>
        <dbReference type="ARBA" id="ARBA00010641"/>
    </source>
</evidence>
<dbReference type="PANTHER" id="PTHR43133">
    <property type="entry name" value="RNA POLYMERASE ECF-TYPE SIGMA FACTO"/>
    <property type="match status" value="1"/>
</dbReference>
<feature type="transmembrane region" description="Helical" evidence="6">
    <location>
        <begin position="270"/>
        <end position="293"/>
    </location>
</feature>
<dbReference type="Gene3D" id="1.10.1740.10">
    <property type="match status" value="1"/>
</dbReference>
<evidence type="ECO:0000313" key="9">
    <source>
        <dbReference type="EMBL" id="QEH38048.1"/>
    </source>
</evidence>
<dbReference type="SUPFAM" id="SSF88946">
    <property type="entry name" value="Sigma2 domain of RNA polymerase sigma factors"/>
    <property type="match status" value="1"/>
</dbReference>
<proteinExistence type="inferred from homology"/>
<feature type="domain" description="RNA polymerase sigma-70 region 2" evidence="7">
    <location>
        <begin position="46"/>
        <end position="113"/>
    </location>
</feature>
<keyword evidence="2" id="KW-0805">Transcription regulation</keyword>
<feature type="transmembrane region" description="Helical" evidence="6">
    <location>
        <begin position="239"/>
        <end position="261"/>
    </location>
</feature>
<evidence type="ECO:0000256" key="2">
    <source>
        <dbReference type="ARBA" id="ARBA00023015"/>
    </source>
</evidence>
<dbReference type="Proteomes" id="UP000324233">
    <property type="component" value="Chromosome"/>
</dbReference>
<dbReference type="NCBIfam" id="TIGR02937">
    <property type="entry name" value="sigma70-ECF"/>
    <property type="match status" value="1"/>
</dbReference>
<dbReference type="Pfam" id="PF04542">
    <property type="entry name" value="Sigma70_r2"/>
    <property type="match status" value="1"/>
</dbReference>
<dbReference type="InterPro" id="IPR013324">
    <property type="entry name" value="RNA_pol_sigma_r3/r4-like"/>
</dbReference>
<feature type="compositionally biased region" description="Basic and acidic residues" evidence="5">
    <location>
        <begin position="114"/>
        <end position="126"/>
    </location>
</feature>
<keyword evidence="10" id="KW-1185">Reference proteome</keyword>
<dbReference type="InterPro" id="IPR013249">
    <property type="entry name" value="RNA_pol_sigma70_r4_t2"/>
</dbReference>
<dbReference type="InterPro" id="IPR039425">
    <property type="entry name" value="RNA_pol_sigma-70-like"/>
</dbReference>
<dbReference type="InterPro" id="IPR036388">
    <property type="entry name" value="WH-like_DNA-bd_sf"/>
</dbReference>
<evidence type="ECO:0000256" key="5">
    <source>
        <dbReference type="SAM" id="MobiDB-lite"/>
    </source>
</evidence>
<dbReference type="OrthoDB" id="279966at2"/>
<dbReference type="InterPro" id="IPR007627">
    <property type="entry name" value="RNA_pol_sigma70_r2"/>
</dbReference>
<gene>
    <name evidence="9" type="primary">sigE_49</name>
    <name evidence="9" type="ORF">OJF2_66440</name>
</gene>
<dbReference type="GO" id="GO:0016987">
    <property type="term" value="F:sigma factor activity"/>
    <property type="evidence" value="ECO:0007669"/>
    <property type="project" value="UniProtKB-KW"/>
</dbReference>
<evidence type="ECO:0000259" key="7">
    <source>
        <dbReference type="Pfam" id="PF04542"/>
    </source>
</evidence>
<evidence type="ECO:0000256" key="6">
    <source>
        <dbReference type="SAM" id="Phobius"/>
    </source>
</evidence>
<dbReference type="KEGG" id="agv:OJF2_66440"/>
<protein>
    <submittedName>
        <fullName evidence="9">ECF RNA polymerase sigma factor SigE</fullName>
    </submittedName>
</protein>
<evidence type="ECO:0000256" key="3">
    <source>
        <dbReference type="ARBA" id="ARBA00023082"/>
    </source>
</evidence>
<comment type="similarity">
    <text evidence="1">Belongs to the sigma-70 factor family. ECF subfamily.</text>
</comment>
<organism evidence="9 10">
    <name type="scientific">Aquisphaera giovannonii</name>
    <dbReference type="NCBI Taxonomy" id="406548"/>
    <lineage>
        <taxon>Bacteria</taxon>
        <taxon>Pseudomonadati</taxon>
        <taxon>Planctomycetota</taxon>
        <taxon>Planctomycetia</taxon>
        <taxon>Isosphaerales</taxon>
        <taxon>Isosphaeraceae</taxon>
        <taxon>Aquisphaera</taxon>
    </lineage>
</organism>
<dbReference type="PANTHER" id="PTHR43133:SF51">
    <property type="entry name" value="RNA POLYMERASE SIGMA FACTOR"/>
    <property type="match status" value="1"/>
</dbReference>
<dbReference type="RefSeq" id="WP_148597531.1">
    <property type="nucleotide sequence ID" value="NZ_CP042997.1"/>
</dbReference>
<dbReference type="InterPro" id="IPR008969">
    <property type="entry name" value="CarboxyPept-like_regulatory"/>
</dbReference>
<accession>A0A5B9WBJ1</accession>
<dbReference type="Gene3D" id="1.10.10.10">
    <property type="entry name" value="Winged helix-like DNA-binding domain superfamily/Winged helix DNA-binding domain"/>
    <property type="match status" value="1"/>
</dbReference>
<dbReference type="Pfam" id="PF13620">
    <property type="entry name" value="CarboxypepD_reg"/>
    <property type="match status" value="1"/>
</dbReference>
<dbReference type="SUPFAM" id="SSF49464">
    <property type="entry name" value="Carboxypeptidase regulatory domain-like"/>
    <property type="match status" value="2"/>
</dbReference>
<evidence type="ECO:0000259" key="8">
    <source>
        <dbReference type="Pfam" id="PF08281"/>
    </source>
</evidence>